<evidence type="ECO:0000256" key="3">
    <source>
        <dbReference type="ARBA" id="ARBA00012601"/>
    </source>
</evidence>
<dbReference type="OrthoDB" id="5823761at2759"/>
<dbReference type="EC" id="3.2.1.4" evidence="3"/>
<comment type="catalytic activity">
    <reaction evidence="1">
        <text>Endohydrolysis of (1-&gt;4)-beta-D-glucosidic linkages in cellulose, lichenin and cereal beta-D-glucans.</text>
        <dbReference type="EC" id="3.2.1.4"/>
    </reaction>
</comment>
<evidence type="ECO:0000313" key="10">
    <source>
        <dbReference type="EMBL" id="PMD59217.1"/>
    </source>
</evidence>
<dbReference type="InterPro" id="IPR001547">
    <property type="entry name" value="Glyco_hydro_5"/>
</dbReference>
<evidence type="ECO:0000256" key="8">
    <source>
        <dbReference type="SAM" id="MobiDB-lite"/>
    </source>
</evidence>
<keyword evidence="5 7" id="KW-0378">Hydrolase</keyword>
<name>A0A2J6T862_9HELO</name>
<accession>A0A2J6T862</accession>
<evidence type="ECO:0000256" key="4">
    <source>
        <dbReference type="ARBA" id="ARBA00022729"/>
    </source>
</evidence>
<evidence type="ECO:0000259" key="9">
    <source>
        <dbReference type="Pfam" id="PF00150"/>
    </source>
</evidence>
<dbReference type="EMBL" id="KZ613817">
    <property type="protein sequence ID" value="PMD59217.1"/>
    <property type="molecule type" value="Genomic_DNA"/>
</dbReference>
<dbReference type="STRING" id="1095630.A0A2J6T862"/>
<keyword evidence="4" id="KW-0732">Signal</keyword>
<keyword evidence="6 7" id="KW-0326">Glycosidase</keyword>
<dbReference type="InterPro" id="IPR017853">
    <property type="entry name" value="GH"/>
</dbReference>
<dbReference type="Pfam" id="PF00150">
    <property type="entry name" value="Cellulase"/>
    <property type="match status" value="1"/>
</dbReference>
<gene>
    <name evidence="10" type="ORF">K444DRAFT_531784</name>
</gene>
<evidence type="ECO:0000256" key="6">
    <source>
        <dbReference type="ARBA" id="ARBA00023295"/>
    </source>
</evidence>
<proteinExistence type="inferred from homology"/>
<dbReference type="GO" id="GO:0009251">
    <property type="term" value="P:glucan catabolic process"/>
    <property type="evidence" value="ECO:0007669"/>
    <property type="project" value="UniProtKB-ARBA"/>
</dbReference>
<dbReference type="PANTHER" id="PTHR34142:SF1">
    <property type="entry name" value="GLYCOSIDE HYDROLASE FAMILY 5 DOMAIN-CONTAINING PROTEIN"/>
    <property type="match status" value="1"/>
</dbReference>
<feature type="region of interest" description="Disordered" evidence="8">
    <location>
        <begin position="1"/>
        <end position="20"/>
    </location>
</feature>
<dbReference type="GO" id="GO:0008810">
    <property type="term" value="F:cellulase activity"/>
    <property type="evidence" value="ECO:0007669"/>
    <property type="project" value="UniProtKB-EC"/>
</dbReference>
<dbReference type="RefSeq" id="XP_024736121.1">
    <property type="nucleotide sequence ID" value="XM_024875023.1"/>
</dbReference>
<evidence type="ECO:0000256" key="1">
    <source>
        <dbReference type="ARBA" id="ARBA00000966"/>
    </source>
</evidence>
<feature type="domain" description="Glycoside hydrolase family 5" evidence="9">
    <location>
        <begin position="34"/>
        <end position="303"/>
    </location>
</feature>
<dbReference type="GeneID" id="36583103"/>
<sequence>MPSSTSTVPKSSSSTAAGATSTSKSGALQWVGANESGAEFGGGKIPGTLGTDYIFPNTTAIQTLMNKGMNIFRIPFLMERLAPGTMTSALDTTYLSELKTVVSFITAAGAHAVLDPHNFGRYYGTVFTSTSDFKTFWTNVATEFKTNDKVIFDCNNEFHDEPSNALVVALNQACIEGVRAAGATTQYIFVEGTSYSGAWTWTTTSGNSAVMGNLTDPYNKIVYEMHQYLDSDASGTSSTCVSSTIGAERIAAATTWLRQNNKKGIIGEFAGGANSQCQTAVTGMLDALVAANDVWMGAIWWGAGPWWGDYIYSLEPTSGTCYSSYIDILTKYV</sequence>
<dbReference type="Proteomes" id="UP000235371">
    <property type="component" value="Unassembled WGS sequence"/>
</dbReference>
<reference evidence="10 11" key="1">
    <citation type="submission" date="2016-04" db="EMBL/GenBank/DDBJ databases">
        <title>A degradative enzymes factory behind the ericoid mycorrhizal symbiosis.</title>
        <authorList>
            <consortium name="DOE Joint Genome Institute"/>
            <person name="Martino E."/>
            <person name="Morin E."/>
            <person name="Grelet G."/>
            <person name="Kuo A."/>
            <person name="Kohler A."/>
            <person name="Daghino S."/>
            <person name="Barry K."/>
            <person name="Choi C."/>
            <person name="Cichocki N."/>
            <person name="Clum A."/>
            <person name="Copeland A."/>
            <person name="Hainaut M."/>
            <person name="Haridas S."/>
            <person name="Labutti K."/>
            <person name="Lindquist E."/>
            <person name="Lipzen A."/>
            <person name="Khouja H.-R."/>
            <person name="Murat C."/>
            <person name="Ohm R."/>
            <person name="Olson A."/>
            <person name="Spatafora J."/>
            <person name="Veneault-Fourrey C."/>
            <person name="Henrissat B."/>
            <person name="Grigoriev I."/>
            <person name="Martin F."/>
            <person name="Perotto S."/>
        </authorList>
    </citation>
    <scope>NUCLEOTIDE SEQUENCE [LARGE SCALE GENOMIC DNA]</scope>
    <source>
        <strain evidence="10 11">E</strain>
    </source>
</reference>
<dbReference type="SUPFAM" id="SSF51445">
    <property type="entry name" value="(Trans)glycosidases"/>
    <property type="match status" value="1"/>
</dbReference>
<evidence type="ECO:0000256" key="7">
    <source>
        <dbReference type="RuleBase" id="RU361153"/>
    </source>
</evidence>
<evidence type="ECO:0000256" key="2">
    <source>
        <dbReference type="ARBA" id="ARBA00005641"/>
    </source>
</evidence>
<organism evidence="10 11">
    <name type="scientific">Hyaloscypha bicolor E</name>
    <dbReference type="NCBI Taxonomy" id="1095630"/>
    <lineage>
        <taxon>Eukaryota</taxon>
        <taxon>Fungi</taxon>
        <taxon>Dikarya</taxon>
        <taxon>Ascomycota</taxon>
        <taxon>Pezizomycotina</taxon>
        <taxon>Leotiomycetes</taxon>
        <taxon>Helotiales</taxon>
        <taxon>Hyaloscyphaceae</taxon>
        <taxon>Hyaloscypha</taxon>
        <taxon>Hyaloscypha bicolor</taxon>
    </lineage>
</organism>
<dbReference type="InParanoid" id="A0A2J6T862"/>
<dbReference type="FunFam" id="3.20.20.80:FF:000078">
    <property type="entry name" value="Endo-beta-1,4-glucanase B"/>
    <property type="match status" value="1"/>
</dbReference>
<dbReference type="Gene3D" id="3.20.20.80">
    <property type="entry name" value="Glycosidases"/>
    <property type="match status" value="1"/>
</dbReference>
<dbReference type="AlphaFoldDB" id="A0A2J6T862"/>
<evidence type="ECO:0000256" key="5">
    <source>
        <dbReference type="ARBA" id="ARBA00022801"/>
    </source>
</evidence>
<evidence type="ECO:0000313" key="11">
    <source>
        <dbReference type="Proteomes" id="UP000235371"/>
    </source>
</evidence>
<protein>
    <recommendedName>
        <fullName evidence="3">cellulase</fullName>
        <ecNumber evidence="3">3.2.1.4</ecNumber>
    </recommendedName>
</protein>
<keyword evidence="11" id="KW-1185">Reference proteome</keyword>
<dbReference type="PANTHER" id="PTHR34142">
    <property type="entry name" value="ENDO-BETA-1,4-GLUCANASE A"/>
    <property type="match status" value="1"/>
</dbReference>
<comment type="similarity">
    <text evidence="2 7">Belongs to the glycosyl hydrolase 5 (cellulase A) family.</text>
</comment>